<evidence type="ECO:0008006" key="4">
    <source>
        <dbReference type="Google" id="ProtNLM"/>
    </source>
</evidence>
<dbReference type="InterPro" id="IPR046198">
    <property type="entry name" value="DUF6230"/>
</dbReference>
<proteinExistence type="predicted"/>
<dbReference type="RefSeq" id="WP_344308508.1">
    <property type="nucleotide sequence ID" value="NZ_BAAANY010000005.1"/>
</dbReference>
<evidence type="ECO:0000313" key="2">
    <source>
        <dbReference type="EMBL" id="GAA1667229.1"/>
    </source>
</evidence>
<dbReference type="Proteomes" id="UP001500618">
    <property type="component" value="Unassembled WGS sequence"/>
</dbReference>
<name>A0ABN2G8L8_9ACTN</name>
<reference evidence="2 3" key="1">
    <citation type="journal article" date="2019" name="Int. J. Syst. Evol. Microbiol.">
        <title>The Global Catalogue of Microorganisms (GCM) 10K type strain sequencing project: providing services to taxonomists for standard genome sequencing and annotation.</title>
        <authorList>
            <consortium name="The Broad Institute Genomics Platform"/>
            <consortium name="The Broad Institute Genome Sequencing Center for Infectious Disease"/>
            <person name="Wu L."/>
            <person name="Ma J."/>
        </authorList>
    </citation>
    <scope>NUCLEOTIDE SEQUENCE [LARGE SCALE GENOMIC DNA]</scope>
    <source>
        <strain evidence="2 3">JCM 14718</strain>
    </source>
</reference>
<keyword evidence="1" id="KW-0472">Membrane</keyword>
<gene>
    <name evidence="2" type="ORF">GCM10009765_15890</name>
</gene>
<accession>A0ABN2G8L8</accession>
<keyword evidence="1" id="KW-1133">Transmembrane helix</keyword>
<dbReference type="Pfam" id="PF19741">
    <property type="entry name" value="DUF6230"/>
    <property type="match status" value="1"/>
</dbReference>
<evidence type="ECO:0000256" key="1">
    <source>
        <dbReference type="SAM" id="Phobius"/>
    </source>
</evidence>
<keyword evidence="1" id="KW-0812">Transmembrane</keyword>
<organism evidence="2 3">
    <name type="scientific">Fodinicola feengrottensis</name>
    <dbReference type="NCBI Taxonomy" id="435914"/>
    <lineage>
        <taxon>Bacteria</taxon>
        <taxon>Bacillati</taxon>
        <taxon>Actinomycetota</taxon>
        <taxon>Actinomycetes</taxon>
        <taxon>Mycobacteriales</taxon>
        <taxon>Fodinicola</taxon>
    </lineage>
</organism>
<dbReference type="EMBL" id="BAAANY010000005">
    <property type="protein sequence ID" value="GAA1667229.1"/>
    <property type="molecule type" value="Genomic_DNA"/>
</dbReference>
<comment type="caution">
    <text evidence="2">The sequence shown here is derived from an EMBL/GenBank/DDBJ whole genome shotgun (WGS) entry which is preliminary data.</text>
</comment>
<feature type="transmembrane region" description="Helical" evidence="1">
    <location>
        <begin position="20"/>
        <end position="49"/>
    </location>
</feature>
<protein>
    <recommendedName>
        <fullName evidence="4">Cholesterol esterase</fullName>
    </recommendedName>
</protein>
<evidence type="ECO:0000313" key="3">
    <source>
        <dbReference type="Proteomes" id="UP001500618"/>
    </source>
</evidence>
<sequence length="205" mass="20647">MDRTSSEAALEGGTSWGRTALMLVPSLFAVGAIVVALAQGAVAASFGAANSDMKASFSSLDGGDITGYASSVPSGSGSRPAVLLALKNAKGKDLCLSSLQKVPLVGAMSIQVHSGQQEPVAIDGMVANASELITPDGTLTNAQLGRDASTLDQNNLLKGPPGVFGLQASGLRATNVHLSAATVNASTLRLTGLSIKVLPGDHQCY</sequence>
<keyword evidence="3" id="KW-1185">Reference proteome</keyword>